<sequence length="121" mass="13326">MKTLPYVDGFVAAVPTANKESYLAHARAAAEVFKEYGALGAVECWGDDVPEGKLTSFTLAVKREPEEAVVFSWVTWPSKAVRDEAWPRLMNDARLSSEANPMPFDGKRLIYGGFQMILNAG</sequence>
<name>A0AAE3N5P5_9BURK</name>
<dbReference type="PIRSF" id="PIRSF007028">
    <property type="entry name" value="UCP007028"/>
    <property type="match status" value="1"/>
</dbReference>
<dbReference type="Pfam" id="PF07237">
    <property type="entry name" value="DUF1428"/>
    <property type="match status" value="1"/>
</dbReference>
<dbReference type="Proteomes" id="UP001212602">
    <property type="component" value="Unassembled WGS sequence"/>
</dbReference>
<organism evidence="1 2">
    <name type="scientific">Xenophilus arseniciresistens</name>
    <dbReference type="NCBI Taxonomy" id="1283306"/>
    <lineage>
        <taxon>Bacteria</taxon>
        <taxon>Pseudomonadati</taxon>
        <taxon>Pseudomonadota</taxon>
        <taxon>Betaproteobacteria</taxon>
        <taxon>Burkholderiales</taxon>
        <taxon>Comamonadaceae</taxon>
        <taxon>Xenophilus</taxon>
    </lineage>
</organism>
<keyword evidence="2" id="KW-1185">Reference proteome</keyword>
<dbReference type="EMBL" id="JAQIPB010000001">
    <property type="protein sequence ID" value="MDA7414851.1"/>
    <property type="molecule type" value="Genomic_DNA"/>
</dbReference>
<dbReference type="Gene3D" id="3.30.70.100">
    <property type="match status" value="1"/>
</dbReference>
<evidence type="ECO:0000313" key="2">
    <source>
        <dbReference type="Proteomes" id="UP001212602"/>
    </source>
</evidence>
<accession>A0AAE3N5P5</accession>
<dbReference type="InterPro" id="IPR011008">
    <property type="entry name" value="Dimeric_a/b-barrel"/>
</dbReference>
<dbReference type="RefSeq" id="WP_271426130.1">
    <property type="nucleotide sequence ID" value="NZ_JAQIPB010000001.1"/>
</dbReference>
<evidence type="ECO:0000313" key="1">
    <source>
        <dbReference type="EMBL" id="MDA7414851.1"/>
    </source>
</evidence>
<dbReference type="SUPFAM" id="SSF54909">
    <property type="entry name" value="Dimeric alpha+beta barrel"/>
    <property type="match status" value="1"/>
</dbReference>
<reference evidence="1" key="1">
    <citation type="submission" date="2023-01" db="EMBL/GenBank/DDBJ databases">
        <title>Xenophilus mangrovi sp. nov., isolated from soil of Mangrove nature reserve.</title>
        <authorList>
            <person name="Xu S."/>
            <person name="Liu Z."/>
            <person name="Xu Y."/>
        </authorList>
    </citation>
    <scope>NUCLEOTIDE SEQUENCE</scope>
    <source>
        <strain evidence="1">YW8</strain>
    </source>
</reference>
<dbReference type="InterPro" id="IPR009874">
    <property type="entry name" value="DUF1428"/>
</dbReference>
<protein>
    <submittedName>
        <fullName evidence="1">DUF1428 domain-containing protein</fullName>
    </submittedName>
</protein>
<dbReference type="AlphaFoldDB" id="A0AAE3N5P5"/>
<gene>
    <name evidence="1" type="ORF">PGB34_00610</name>
</gene>
<proteinExistence type="predicted"/>
<comment type="caution">
    <text evidence="1">The sequence shown here is derived from an EMBL/GenBank/DDBJ whole genome shotgun (WGS) entry which is preliminary data.</text>
</comment>